<evidence type="ECO:0000313" key="10">
    <source>
        <dbReference type="EMBL" id="RJY08475.1"/>
    </source>
</evidence>
<evidence type="ECO:0000256" key="4">
    <source>
        <dbReference type="ARBA" id="ARBA00013089"/>
    </source>
</evidence>
<feature type="binding site" evidence="8">
    <location>
        <position position="134"/>
    </location>
    <ligand>
        <name>substrate</name>
    </ligand>
</feature>
<dbReference type="Pfam" id="PF01168">
    <property type="entry name" value="Ala_racemase_N"/>
    <property type="match status" value="1"/>
</dbReference>
<dbReference type="NCBIfam" id="TIGR00492">
    <property type="entry name" value="alr"/>
    <property type="match status" value="1"/>
</dbReference>
<dbReference type="PANTHER" id="PTHR30511">
    <property type="entry name" value="ALANINE RACEMASE"/>
    <property type="match status" value="1"/>
</dbReference>
<dbReference type="EMBL" id="RAHX01000001">
    <property type="protein sequence ID" value="RJY08475.1"/>
    <property type="molecule type" value="Genomic_DNA"/>
</dbReference>
<evidence type="ECO:0000256" key="2">
    <source>
        <dbReference type="ARBA" id="ARBA00001933"/>
    </source>
</evidence>
<dbReference type="Proteomes" id="UP000285232">
    <property type="component" value="Unassembled WGS sequence"/>
</dbReference>
<sequence length="347" mass="36786">MRIAEPPRSLRLTIDREALAENWRTLDTLSGDAATGAAVKADAYGIGVDIAVPTLRDAGCRQFFLAHWSEVPAVLAHVEADAVSILHGVRNAEEAAFAKGTGAVPVINSPRQAAIWRDAGGGTCHVMVDSGMNRLGMSLADLGDPVVQSLQVDALMSHLASADEDTAQNADQLAVFRKAVPLLAAKRLSLSNSAGIALGADFNIDLTRPGLALYGGIPHPALRGKIRQVAFPQAAIIQTRDLSPGDKVGYNAKWIAERPTRAGTVSLGYADGFMRLMGQGSALHFGEHELPILGRVSMDMVVVDLGESGAGEGDFLDVPFDLPDLAARSGLSQYEILTGLGRRFERF</sequence>
<dbReference type="InterPro" id="IPR020622">
    <property type="entry name" value="Ala_racemase_pyridoxalP-BS"/>
</dbReference>
<keyword evidence="5 7" id="KW-0663">Pyridoxal phosphate</keyword>
<dbReference type="RefSeq" id="WP_120047398.1">
    <property type="nucleotide sequence ID" value="NZ_RAHX01000001.1"/>
</dbReference>
<evidence type="ECO:0000313" key="11">
    <source>
        <dbReference type="Proteomes" id="UP000285232"/>
    </source>
</evidence>
<dbReference type="AlphaFoldDB" id="A0A419RRS0"/>
<keyword evidence="11" id="KW-1185">Reference proteome</keyword>
<organism evidence="10 11">
    <name type="scientific">Aurantiacibacter aquimixticola</name>
    <dbReference type="NCBI Taxonomy" id="1958945"/>
    <lineage>
        <taxon>Bacteria</taxon>
        <taxon>Pseudomonadati</taxon>
        <taxon>Pseudomonadota</taxon>
        <taxon>Alphaproteobacteria</taxon>
        <taxon>Sphingomonadales</taxon>
        <taxon>Erythrobacteraceae</taxon>
        <taxon>Aurantiacibacter</taxon>
    </lineage>
</organism>
<evidence type="ECO:0000256" key="5">
    <source>
        <dbReference type="ARBA" id="ARBA00022898"/>
    </source>
</evidence>
<evidence type="ECO:0000256" key="1">
    <source>
        <dbReference type="ARBA" id="ARBA00000316"/>
    </source>
</evidence>
<dbReference type="SUPFAM" id="SSF50621">
    <property type="entry name" value="Alanine racemase C-terminal domain-like"/>
    <property type="match status" value="1"/>
</dbReference>
<accession>A0A419RRS0</accession>
<evidence type="ECO:0000259" key="9">
    <source>
        <dbReference type="SMART" id="SM01005"/>
    </source>
</evidence>
<dbReference type="OrthoDB" id="9813814at2"/>
<evidence type="ECO:0000256" key="8">
    <source>
        <dbReference type="PIRSR" id="PIRSR600821-52"/>
    </source>
</evidence>
<evidence type="ECO:0000256" key="3">
    <source>
        <dbReference type="ARBA" id="ARBA00007880"/>
    </source>
</evidence>
<feature type="domain" description="Alanine racemase C-terminal" evidence="9">
    <location>
        <begin position="229"/>
        <end position="347"/>
    </location>
</feature>
<dbReference type="SUPFAM" id="SSF51419">
    <property type="entry name" value="PLP-binding barrel"/>
    <property type="match status" value="1"/>
</dbReference>
<dbReference type="SMART" id="SM01005">
    <property type="entry name" value="Ala_racemase_C"/>
    <property type="match status" value="1"/>
</dbReference>
<dbReference type="InterPro" id="IPR011079">
    <property type="entry name" value="Ala_racemase_C"/>
</dbReference>
<dbReference type="GO" id="GO:0008784">
    <property type="term" value="F:alanine racemase activity"/>
    <property type="evidence" value="ECO:0007669"/>
    <property type="project" value="UniProtKB-EC"/>
</dbReference>
<dbReference type="InterPro" id="IPR009006">
    <property type="entry name" value="Ala_racemase/Decarboxylase_C"/>
</dbReference>
<dbReference type="EC" id="5.1.1.1" evidence="4"/>
<dbReference type="GO" id="GO:0030632">
    <property type="term" value="P:D-alanine biosynthetic process"/>
    <property type="evidence" value="ECO:0007669"/>
    <property type="project" value="TreeGrafter"/>
</dbReference>
<keyword evidence="6 10" id="KW-0413">Isomerase</keyword>
<evidence type="ECO:0000256" key="7">
    <source>
        <dbReference type="PIRSR" id="PIRSR600821-50"/>
    </source>
</evidence>
<dbReference type="PRINTS" id="PR00992">
    <property type="entry name" value="ALARACEMASE"/>
</dbReference>
<dbReference type="GO" id="GO:0005829">
    <property type="term" value="C:cytosol"/>
    <property type="evidence" value="ECO:0007669"/>
    <property type="project" value="TreeGrafter"/>
</dbReference>
<evidence type="ECO:0000256" key="6">
    <source>
        <dbReference type="ARBA" id="ARBA00023235"/>
    </source>
</evidence>
<proteinExistence type="inferred from homology"/>
<dbReference type="Gene3D" id="2.40.37.10">
    <property type="entry name" value="Lyase, Ornithine Decarboxylase, Chain A, domain 1"/>
    <property type="match status" value="1"/>
</dbReference>
<dbReference type="Pfam" id="PF00842">
    <property type="entry name" value="Ala_racemase_C"/>
    <property type="match status" value="1"/>
</dbReference>
<comment type="caution">
    <text evidence="10">The sequence shown here is derived from an EMBL/GenBank/DDBJ whole genome shotgun (WGS) entry which is preliminary data.</text>
</comment>
<dbReference type="InterPro" id="IPR000821">
    <property type="entry name" value="Ala_racemase"/>
</dbReference>
<gene>
    <name evidence="10" type="primary">alr</name>
    <name evidence="10" type="ORF">D6201_03075</name>
</gene>
<protein>
    <recommendedName>
        <fullName evidence="4">alanine racemase</fullName>
        <ecNumber evidence="4">5.1.1.1</ecNumber>
    </recommendedName>
</protein>
<dbReference type="Gene3D" id="3.20.20.10">
    <property type="entry name" value="Alanine racemase"/>
    <property type="match status" value="1"/>
</dbReference>
<dbReference type="PANTHER" id="PTHR30511:SF0">
    <property type="entry name" value="ALANINE RACEMASE, CATABOLIC-RELATED"/>
    <property type="match status" value="1"/>
</dbReference>
<feature type="binding site" evidence="8">
    <location>
        <position position="298"/>
    </location>
    <ligand>
        <name>substrate</name>
    </ligand>
</feature>
<reference evidence="10 11" key="1">
    <citation type="journal article" date="2017" name="Int. J. Syst. Evol. Microbiol.">
        <title>Erythrobacter aquimixticola sp. nov., isolated from the junction between the ocean and a freshwater spring.</title>
        <authorList>
            <person name="Park S."/>
            <person name="Jung Y.T."/>
            <person name="Choi S.J."/>
            <person name="Yoon J.H."/>
        </authorList>
    </citation>
    <scope>NUCLEOTIDE SEQUENCE [LARGE SCALE GENOMIC DNA]</scope>
    <source>
        <strain evidence="10 11">JSSK-14</strain>
    </source>
</reference>
<comment type="cofactor">
    <cofactor evidence="2 7">
        <name>pyridoxal 5'-phosphate</name>
        <dbReference type="ChEBI" id="CHEBI:597326"/>
    </cofactor>
</comment>
<name>A0A419RRS0_9SPHN</name>
<dbReference type="GO" id="GO:0030170">
    <property type="term" value="F:pyridoxal phosphate binding"/>
    <property type="evidence" value="ECO:0007669"/>
    <property type="project" value="TreeGrafter"/>
</dbReference>
<feature type="modified residue" description="N6-(pyridoxal phosphate)lysine" evidence="7">
    <location>
        <position position="40"/>
    </location>
</feature>
<dbReference type="InterPro" id="IPR001608">
    <property type="entry name" value="Ala_racemase_N"/>
</dbReference>
<dbReference type="PROSITE" id="PS00395">
    <property type="entry name" value="ALANINE_RACEMASE"/>
    <property type="match status" value="1"/>
</dbReference>
<dbReference type="InterPro" id="IPR029066">
    <property type="entry name" value="PLP-binding_barrel"/>
</dbReference>
<comment type="similarity">
    <text evidence="3">Belongs to the alanine racemase family.</text>
</comment>
<comment type="catalytic activity">
    <reaction evidence="1">
        <text>L-alanine = D-alanine</text>
        <dbReference type="Rhea" id="RHEA:20249"/>
        <dbReference type="ChEBI" id="CHEBI:57416"/>
        <dbReference type="ChEBI" id="CHEBI:57972"/>
        <dbReference type="EC" id="5.1.1.1"/>
    </reaction>
</comment>